<proteinExistence type="predicted"/>
<accession>A0A9X9MEJ5</accession>
<evidence type="ECO:0000313" key="1">
    <source>
        <dbReference type="EMBL" id="VCX43401.1"/>
    </source>
</evidence>
<feature type="non-terminal residue" evidence="1">
    <location>
        <position position="52"/>
    </location>
</feature>
<gene>
    <name evidence="1" type="ORF">BN2614_LOCUS1</name>
</gene>
<comment type="caution">
    <text evidence="1">The sequence shown here is derived from an EMBL/GenBank/DDBJ whole genome shotgun (WGS) entry which is preliminary data.</text>
</comment>
<dbReference type="Proteomes" id="UP000269945">
    <property type="component" value="Unassembled WGS sequence"/>
</dbReference>
<reference evidence="1 2" key="1">
    <citation type="submission" date="2018-10" db="EMBL/GenBank/DDBJ databases">
        <authorList>
            <person name="Ekblom R."/>
            <person name="Jareborg N."/>
        </authorList>
    </citation>
    <scope>NUCLEOTIDE SEQUENCE [LARGE SCALE GENOMIC DNA]</scope>
    <source>
        <tissue evidence="1">Muscle</tissue>
    </source>
</reference>
<sequence length="52" mass="6065">MQVRPHLRAQRPALSSLYDFTCRVECLIQCKSRSDDEIMDQASLFSPCNEQF</sequence>
<organism evidence="1 2">
    <name type="scientific">Gulo gulo</name>
    <name type="common">Wolverine</name>
    <name type="synonym">Gluton</name>
    <dbReference type="NCBI Taxonomy" id="48420"/>
    <lineage>
        <taxon>Eukaryota</taxon>
        <taxon>Metazoa</taxon>
        <taxon>Chordata</taxon>
        <taxon>Craniata</taxon>
        <taxon>Vertebrata</taxon>
        <taxon>Euteleostomi</taxon>
        <taxon>Mammalia</taxon>
        <taxon>Eutheria</taxon>
        <taxon>Laurasiatheria</taxon>
        <taxon>Carnivora</taxon>
        <taxon>Caniformia</taxon>
        <taxon>Musteloidea</taxon>
        <taxon>Mustelidae</taxon>
        <taxon>Guloninae</taxon>
        <taxon>Gulo</taxon>
    </lineage>
</organism>
<dbReference type="EMBL" id="CYRY02047403">
    <property type="protein sequence ID" value="VCX43401.1"/>
    <property type="molecule type" value="Genomic_DNA"/>
</dbReference>
<dbReference type="AlphaFoldDB" id="A0A9X9MEJ5"/>
<evidence type="ECO:0000313" key="2">
    <source>
        <dbReference type="Proteomes" id="UP000269945"/>
    </source>
</evidence>
<name>A0A9X9MEJ5_GULGU</name>
<protein>
    <submittedName>
        <fullName evidence="1">Uncharacterized protein</fullName>
    </submittedName>
</protein>
<keyword evidence="2" id="KW-1185">Reference proteome</keyword>